<dbReference type="GeneTree" id="ENSGT00940000155603"/>
<reference evidence="14" key="1">
    <citation type="submission" date="2025-08" db="UniProtKB">
        <authorList>
            <consortium name="Ensembl"/>
        </authorList>
    </citation>
    <scope>IDENTIFICATION</scope>
</reference>
<comment type="subcellular location">
    <subcellularLocation>
        <location evidence="1">Membrane</location>
        <topology evidence="1">Single-pass type I membrane protein</topology>
    </subcellularLocation>
</comment>
<feature type="signal peptide" evidence="12">
    <location>
        <begin position="1"/>
        <end position="23"/>
    </location>
</feature>
<accession>A0A3B3C7T1</accession>
<dbReference type="PANTHER" id="PTHR48423:SF1">
    <property type="entry name" value="INTERLEUKIN-27 RECEPTOR SUBUNIT ALPHA"/>
    <property type="match status" value="1"/>
</dbReference>
<dbReference type="Proteomes" id="UP000261560">
    <property type="component" value="Unplaced"/>
</dbReference>
<dbReference type="CDD" id="cd00063">
    <property type="entry name" value="FN3"/>
    <property type="match status" value="2"/>
</dbReference>
<dbReference type="PANTHER" id="PTHR48423">
    <property type="entry name" value="INTERLEUKIN-27 RECEPTOR SUBUNIT ALPHA"/>
    <property type="match status" value="1"/>
</dbReference>
<proteinExistence type="inferred from homology"/>
<dbReference type="InterPro" id="IPR036116">
    <property type="entry name" value="FN3_sf"/>
</dbReference>
<evidence type="ECO:0000256" key="9">
    <source>
        <dbReference type="ARBA" id="ARBA00023180"/>
    </source>
</evidence>
<dbReference type="SUPFAM" id="SSF49265">
    <property type="entry name" value="Fibronectin type III"/>
    <property type="match status" value="2"/>
</dbReference>
<dbReference type="InterPro" id="IPR052672">
    <property type="entry name" value="Type1_Cytokine_Rcpt_Type2"/>
</dbReference>
<dbReference type="AlphaFoldDB" id="A0A3B3C7T1"/>
<evidence type="ECO:0000259" key="13">
    <source>
        <dbReference type="PROSITE" id="PS50853"/>
    </source>
</evidence>
<sequence>MAVSRTKCLFPILLTLLLKCAAAAVIPVAPSVPECYRPCNKGICSYIKCIWNPPGERAGPSPYRLRWEPENSEDGGITGGSSSEGIINRDQFTRASKLRVWVEVINSSVRSEEAVYHVEHIRKLPPPMITNFSQEPLEINWIVDHLEDQNPEHCDVRYRTEGEKGWPVSLYENQTADSRYAVIDPQLFTVYQFQVRCMCSQCLMSDWSKIYNVTSLESTPIGEVDMWRDCVKSHASTECFLTWKNLSNSQARGFVLGYVVTRVYADGTKKQINVSTEASNPLWAHDGRIWRLTSSLKDVVSVSISAYNALGATNPSLLVLPAPGVKENPQKIQVEVTQENLTVSWDPSSHFSKDLMQYVVEYRVCPPGRGFDWIKVDKSLNSAVFKGEFKKYTAYHVSLFTVRNDKVLLLSTAIGYSVHGAPSKVPSFKVSSIAGTEATLFWEPVPCSQQNGVILYYQIKTDTQKVYNVSVTPDHGNKTFTLLDLNPDQEYTVWIAAVNAAGLGESVTTRFKTKNSDISAFWALIGVGTVVFLVLTCVTLFCCFKRNTVCPFLPRCLFEKEPDPSNSKIFKQIQMNEPLAWICKTIYDPNPKISNLEIVEKYSEALDRDGLTRPMVENKSSQLDLNQSDDVTPEVDRAREAYSKMVDSDEDNGDSSSSYEEEKFSSGYETHFMPTASEVLEIEDCIHETM</sequence>
<dbReference type="InterPro" id="IPR013783">
    <property type="entry name" value="Ig-like_fold"/>
</dbReference>
<evidence type="ECO:0000256" key="5">
    <source>
        <dbReference type="ARBA" id="ARBA00022737"/>
    </source>
</evidence>
<evidence type="ECO:0000256" key="6">
    <source>
        <dbReference type="ARBA" id="ARBA00022989"/>
    </source>
</evidence>
<keyword evidence="15" id="KW-1185">Reference proteome</keyword>
<evidence type="ECO:0000256" key="8">
    <source>
        <dbReference type="ARBA" id="ARBA00023170"/>
    </source>
</evidence>
<keyword evidence="4 12" id="KW-0732">Signal</keyword>
<dbReference type="Gene3D" id="2.60.40.10">
    <property type="entry name" value="Immunoglobulins"/>
    <property type="match status" value="4"/>
</dbReference>
<feature type="region of interest" description="Disordered" evidence="10">
    <location>
        <begin position="644"/>
        <end position="667"/>
    </location>
</feature>
<dbReference type="Pfam" id="PF00041">
    <property type="entry name" value="fn3"/>
    <property type="match status" value="1"/>
</dbReference>
<evidence type="ECO:0000256" key="1">
    <source>
        <dbReference type="ARBA" id="ARBA00004479"/>
    </source>
</evidence>
<dbReference type="GeneID" id="112146293"/>
<dbReference type="OrthoDB" id="5989951at2759"/>
<dbReference type="SMART" id="SM00060">
    <property type="entry name" value="FN3"/>
    <property type="match status" value="2"/>
</dbReference>
<name>A0A3B3C7T1_ORYME</name>
<evidence type="ECO:0000313" key="14">
    <source>
        <dbReference type="Ensembl" id="ENSOMEP00000013348.1"/>
    </source>
</evidence>
<evidence type="ECO:0000256" key="10">
    <source>
        <dbReference type="SAM" id="MobiDB-lite"/>
    </source>
</evidence>
<feature type="transmembrane region" description="Helical" evidence="11">
    <location>
        <begin position="520"/>
        <end position="544"/>
    </location>
</feature>
<dbReference type="PaxDb" id="30732-ENSOMEP00000013348"/>
<dbReference type="GO" id="GO:0005886">
    <property type="term" value="C:plasma membrane"/>
    <property type="evidence" value="ECO:0007669"/>
    <property type="project" value="UniProtKB-ARBA"/>
</dbReference>
<keyword evidence="3 11" id="KW-0812">Transmembrane</keyword>
<reference evidence="14" key="2">
    <citation type="submission" date="2025-09" db="UniProtKB">
        <authorList>
            <consortium name="Ensembl"/>
        </authorList>
    </citation>
    <scope>IDENTIFICATION</scope>
</reference>
<feature type="domain" description="Fibronectin type-III" evidence="13">
    <location>
        <begin position="421"/>
        <end position="517"/>
    </location>
</feature>
<evidence type="ECO:0000256" key="4">
    <source>
        <dbReference type="ARBA" id="ARBA00022729"/>
    </source>
</evidence>
<dbReference type="Ensembl" id="ENSOMET00000020959.1">
    <property type="protein sequence ID" value="ENSOMEP00000013348.1"/>
    <property type="gene ID" value="ENSOMEG00000014806.1"/>
</dbReference>
<dbReference type="PROSITE" id="PS50853">
    <property type="entry name" value="FN3"/>
    <property type="match status" value="1"/>
</dbReference>
<keyword evidence="6 11" id="KW-1133">Transmembrane helix</keyword>
<evidence type="ECO:0000313" key="15">
    <source>
        <dbReference type="Proteomes" id="UP000261560"/>
    </source>
</evidence>
<dbReference type="KEGG" id="oml:112146293"/>
<organism evidence="14 15">
    <name type="scientific">Oryzias melastigma</name>
    <name type="common">Marine medaka</name>
    <dbReference type="NCBI Taxonomy" id="30732"/>
    <lineage>
        <taxon>Eukaryota</taxon>
        <taxon>Metazoa</taxon>
        <taxon>Chordata</taxon>
        <taxon>Craniata</taxon>
        <taxon>Vertebrata</taxon>
        <taxon>Euteleostomi</taxon>
        <taxon>Actinopterygii</taxon>
        <taxon>Neopterygii</taxon>
        <taxon>Teleostei</taxon>
        <taxon>Neoteleostei</taxon>
        <taxon>Acanthomorphata</taxon>
        <taxon>Ovalentaria</taxon>
        <taxon>Atherinomorphae</taxon>
        <taxon>Beloniformes</taxon>
        <taxon>Adrianichthyidae</taxon>
        <taxon>Oryziinae</taxon>
        <taxon>Oryzias</taxon>
    </lineage>
</organism>
<keyword evidence="9" id="KW-0325">Glycoprotein</keyword>
<keyword evidence="8" id="KW-0675">Receptor</keyword>
<comment type="similarity">
    <text evidence="2">Belongs to the type I cytokine receptor family. Type 2 subfamily.</text>
</comment>
<evidence type="ECO:0000256" key="12">
    <source>
        <dbReference type="SAM" id="SignalP"/>
    </source>
</evidence>
<evidence type="ECO:0000256" key="11">
    <source>
        <dbReference type="SAM" id="Phobius"/>
    </source>
</evidence>
<evidence type="ECO:0000256" key="2">
    <source>
        <dbReference type="ARBA" id="ARBA00008921"/>
    </source>
</evidence>
<keyword evidence="7 11" id="KW-0472">Membrane</keyword>
<evidence type="ECO:0000256" key="7">
    <source>
        <dbReference type="ARBA" id="ARBA00023136"/>
    </source>
</evidence>
<dbReference type="RefSeq" id="XP_024127812.1">
    <property type="nucleotide sequence ID" value="XM_024272044.2"/>
</dbReference>
<dbReference type="STRING" id="30732.ENSOMEP00000013348"/>
<protein>
    <submittedName>
        <fullName evidence="14">Interleukin-6 receptor subunit beta-like</fullName>
    </submittedName>
</protein>
<dbReference type="InterPro" id="IPR003961">
    <property type="entry name" value="FN3_dom"/>
</dbReference>
<evidence type="ECO:0000256" key="3">
    <source>
        <dbReference type="ARBA" id="ARBA00022692"/>
    </source>
</evidence>
<dbReference type="CTD" id="110437721"/>
<feature type="chain" id="PRO_5017401285" evidence="12">
    <location>
        <begin position="24"/>
        <end position="690"/>
    </location>
</feature>
<dbReference type="OMA" id="MDCQDDQ"/>
<keyword evidence="5" id="KW-0677">Repeat</keyword>